<dbReference type="SMART" id="SM00052">
    <property type="entry name" value="EAL"/>
    <property type="match status" value="1"/>
</dbReference>
<keyword evidence="3" id="KW-1185">Reference proteome</keyword>
<dbReference type="SUPFAM" id="SSF55781">
    <property type="entry name" value="GAF domain-like"/>
    <property type="match status" value="1"/>
</dbReference>
<dbReference type="SMART" id="SM00267">
    <property type="entry name" value="GGDEF"/>
    <property type="match status" value="1"/>
</dbReference>
<sequence>MAQSTESTRLDALRQLDLLDTTPHRGFDRITRLAAQIFGLPMALISLTDADRQWFKSRIEVIAESVPRQGAPCADVVETSSIIVVEDLLESNAYRRGAYARTGIRFYAGAPLVTPQGHCLGSLCVLGNEPRTASDDELQALTDLAEIVMAQVEMLHAVGRVDAISGMPNRNQFLDDLTDMALDEPGGTRMAVLVEIASSLEMDQAARVMGTRYFDEVVQAAAATIQAIIGPHRPLYHVGSTHFAFMAPSGVEKTSYAALLRSRTQNQHRTLRSGFLLSPRIGVSEFQLGDIEPREVLRTAHAAAQGARLAGDTVSFYSRKEDQSDARRYWILNAFKSAIAEDQLHLVYQPRVDLWSGECKGTEALVRWTHPESGAISPAEFVPIIESTGDIRSLTEWVVDASLAQMAAWQRQEVFVRLSINISPSNLEDTEFLPMLEQRLREHRISSDQIELEITEGAVMREGGNGLDKLGAISSMGLTLAIDDFGTGYSSLSYLQKLPVDVVKIDRSFLLNLTTDEKALTLVRAMITLCHDLGYRVVAEGIEDKATTDLLVRAGCDEGQGYYFGRPMLPDAFRAWLQDREKALL</sequence>
<evidence type="ECO:0000313" key="3">
    <source>
        <dbReference type="Proteomes" id="UP000613160"/>
    </source>
</evidence>
<accession>A0A916Y5C8</accession>
<reference evidence="2" key="2">
    <citation type="submission" date="2020-09" db="EMBL/GenBank/DDBJ databases">
        <authorList>
            <person name="Sun Q."/>
            <person name="Zhou Y."/>
        </authorList>
    </citation>
    <scope>NUCLEOTIDE SEQUENCE</scope>
    <source>
        <strain evidence="2">CGMCC 1.15493</strain>
    </source>
</reference>
<feature type="domain" description="EAL" evidence="1">
    <location>
        <begin position="328"/>
        <end position="581"/>
    </location>
</feature>
<dbReference type="AlphaFoldDB" id="A0A916Y5C8"/>
<proteinExistence type="predicted"/>
<dbReference type="InterPro" id="IPR000160">
    <property type="entry name" value="GGDEF_dom"/>
</dbReference>
<dbReference type="Gene3D" id="3.20.20.450">
    <property type="entry name" value="EAL domain"/>
    <property type="match status" value="1"/>
</dbReference>
<dbReference type="Proteomes" id="UP000613160">
    <property type="component" value="Unassembled WGS sequence"/>
</dbReference>
<comment type="caution">
    <text evidence="2">The sequence shown here is derived from an EMBL/GenBank/DDBJ whole genome shotgun (WGS) entry which is preliminary data.</text>
</comment>
<dbReference type="InterPro" id="IPR029787">
    <property type="entry name" value="Nucleotide_cyclase"/>
</dbReference>
<reference evidence="2" key="1">
    <citation type="journal article" date="2014" name="Int. J. Syst. Evol. Microbiol.">
        <title>Complete genome sequence of Corynebacterium casei LMG S-19264T (=DSM 44701T), isolated from a smear-ripened cheese.</title>
        <authorList>
            <consortium name="US DOE Joint Genome Institute (JGI-PGF)"/>
            <person name="Walter F."/>
            <person name="Albersmeier A."/>
            <person name="Kalinowski J."/>
            <person name="Ruckert C."/>
        </authorList>
    </citation>
    <scope>NUCLEOTIDE SEQUENCE</scope>
    <source>
        <strain evidence="2">CGMCC 1.15493</strain>
    </source>
</reference>
<dbReference type="RefSeq" id="WP_188853654.1">
    <property type="nucleotide sequence ID" value="NZ_BMJJ01000010.1"/>
</dbReference>
<dbReference type="InterPro" id="IPR050706">
    <property type="entry name" value="Cyclic-di-GMP_PDE-like"/>
</dbReference>
<dbReference type="InterPro" id="IPR001633">
    <property type="entry name" value="EAL_dom"/>
</dbReference>
<dbReference type="PROSITE" id="PS50883">
    <property type="entry name" value="EAL"/>
    <property type="match status" value="1"/>
</dbReference>
<dbReference type="PANTHER" id="PTHR33121">
    <property type="entry name" value="CYCLIC DI-GMP PHOSPHODIESTERASE PDEF"/>
    <property type="match status" value="1"/>
</dbReference>
<dbReference type="SMART" id="SM00065">
    <property type="entry name" value="GAF"/>
    <property type="match status" value="1"/>
</dbReference>
<dbReference type="EMBL" id="BMJJ01000010">
    <property type="protein sequence ID" value="GGD31164.1"/>
    <property type="molecule type" value="Genomic_DNA"/>
</dbReference>
<evidence type="ECO:0000313" key="2">
    <source>
        <dbReference type="EMBL" id="GGD31164.1"/>
    </source>
</evidence>
<dbReference type="Pfam" id="PF00563">
    <property type="entry name" value="EAL"/>
    <property type="match status" value="1"/>
</dbReference>
<dbReference type="InterPro" id="IPR029016">
    <property type="entry name" value="GAF-like_dom_sf"/>
</dbReference>
<dbReference type="CDD" id="cd01948">
    <property type="entry name" value="EAL"/>
    <property type="match status" value="1"/>
</dbReference>
<dbReference type="InterPro" id="IPR035919">
    <property type="entry name" value="EAL_sf"/>
</dbReference>
<dbReference type="SUPFAM" id="SSF141868">
    <property type="entry name" value="EAL domain-like"/>
    <property type="match status" value="1"/>
</dbReference>
<dbReference type="PANTHER" id="PTHR33121:SF19">
    <property type="entry name" value="CYCLIC DI-GMP PHOSPHODIESTERASE PA2567"/>
    <property type="match status" value="1"/>
</dbReference>
<gene>
    <name evidence="2" type="ORF">GCM10011335_37730</name>
</gene>
<dbReference type="Gene3D" id="3.30.70.270">
    <property type="match status" value="1"/>
</dbReference>
<dbReference type="Gene3D" id="3.30.450.40">
    <property type="match status" value="1"/>
</dbReference>
<dbReference type="GO" id="GO:0071111">
    <property type="term" value="F:cyclic-guanylate-specific phosphodiesterase activity"/>
    <property type="evidence" value="ECO:0007669"/>
    <property type="project" value="InterPro"/>
</dbReference>
<dbReference type="SUPFAM" id="SSF55073">
    <property type="entry name" value="Nucleotide cyclase"/>
    <property type="match status" value="1"/>
</dbReference>
<dbReference type="InterPro" id="IPR043128">
    <property type="entry name" value="Rev_trsase/Diguanyl_cyclase"/>
</dbReference>
<evidence type="ECO:0000259" key="1">
    <source>
        <dbReference type="PROSITE" id="PS50883"/>
    </source>
</evidence>
<dbReference type="InterPro" id="IPR003018">
    <property type="entry name" value="GAF"/>
</dbReference>
<protein>
    <submittedName>
        <fullName evidence="2">Sensor domain-containing phosphodiesterase</fullName>
    </submittedName>
</protein>
<dbReference type="Pfam" id="PF01590">
    <property type="entry name" value="GAF"/>
    <property type="match status" value="1"/>
</dbReference>
<organism evidence="2 3">
    <name type="scientific">Aureimonas glaciei</name>
    <dbReference type="NCBI Taxonomy" id="1776957"/>
    <lineage>
        <taxon>Bacteria</taxon>
        <taxon>Pseudomonadati</taxon>
        <taxon>Pseudomonadota</taxon>
        <taxon>Alphaproteobacteria</taxon>
        <taxon>Hyphomicrobiales</taxon>
        <taxon>Aurantimonadaceae</taxon>
        <taxon>Aureimonas</taxon>
    </lineage>
</organism>
<name>A0A916Y5C8_9HYPH</name>